<dbReference type="GO" id="GO:0008270">
    <property type="term" value="F:zinc ion binding"/>
    <property type="evidence" value="ECO:0007669"/>
    <property type="project" value="UniProtKB-KW"/>
</dbReference>
<dbReference type="PANTHER" id="PTHR23226:SF377">
    <property type="entry name" value="ZINC FINGER AND SCAN DOMAIN-CONTAINING PROTEIN 20"/>
    <property type="match status" value="1"/>
</dbReference>
<dbReference type="Ensembl" id="ENSTMTT00000027204.1">
    <property type="protein sequence ID" value="ENSTMTP00000026249.1"/>
    <property type="gene ID" value="ENSTMTG00000019184.1"/>
</dbReference>
<feature type="compositionally biased region" description="Basic residues" evidence="6">
    <location>
        <begin position="11"/>
        <end position="28"/>
    </location>
</feature>
<dbReference type="SMART" id="SM00355">
    <property type="entry name" value="ZnF_C2H2"/>
    <property type="match status" value="6"/>
</dbReference>
<name>A0A674K4L3_9SAUR</name>
<evidence type="ECO:0000256" key="4">
    <source>
        <dbReference type="ARBA" id="ARBA00022833"/>
    </source>
</evidence>
<evidence type="ECO:0000256" key="2">
    <source>
        <dbReference type="ARBA" id="ARBA00022737"/>
    </source>
</evidence>
<evidence type="ECO:0000256" key="6">
    <source>
        <dbReference type="SAM" id="MobiDB-lite"/>
    </source>
</evidence>
<evidence type="ECO:0000313" key="8">
    <source>
        <dbReference type="Ensembl" id="ENSTMTP00000026249.1"/>
    </source>
</evidence>
<keyword evidence="3 5" id="KW-0863">Zinc-finger</keyword>
<proteinExistence type="predicted"/>
<sequence>MEDGSSPPQCVKKKSGLARSKSRQKLRSRVANAQDKPPRAPPQNASLKKIPPTCPECDKSFKSNTALTIHERSHTGERPFKCPECGKGFPSKGDLKRHQKTHMGKEDRPYTCAQCGKSFNKGRDLKKHQRTHTAERPFLCLQCGSSFRLKQILVSHQKVHRGVKPFQCSDCGKNFSQKHHLLSHQRTHTGEKPFSCAQCGHSFKDKITLKLHVRLHTGERPFACAECGESFRLKKRGESCSGKPLLRLPQQGQPAGCSAHAATFQPPAPGVSRRPGPAPPAPHLPATRWGCLRPGCFTQLACLQVTHVTIVVQTAPRMRQSRLRTSPGAGLAVSCLHASPCVPTLSAIVPQASWPGPACAV</sequence>
<dbReference type="GO" id="GO:0005634">
    <property type="term" value="C:nucleus"/>
    <property type="evidence" value="ECO:0007669"/>
    <property type="project" value="UniProtKB-SubCell"/>
</dbReference>
<evidence type="ECO:0000259" key="7">
    <source>
        <dbReference type="PROSITE" id="PS50157"/>
    </source>
</evidence>
<keyword evidence="9" id="KW-1185">Reference proteome</keyword>
<dbReference type="GeneTree" id="ENSGT01150000286958"/>
<dbReference type="GO" id="GO:0042802">
    <property type="term" value="F:identical protein binding"/>
    <property type="evidence" value="ECO:0007669"/>
    <property type="project" value="UniProtKB-ARBA"/>
</dbReference>
<dbReference type="AlphaFoldDB" id="A0A674K4L3"/>
<dbReference type="SUPFAM" id="SSF57667">
    <property type="entry name" value="beta-beta-alpha zinc fingers"/>
    <property type="match status" value="3"/>
</dbReference>
<feature type="region of interest" description="Disordered" evidence="6">
    <location>
        <begin position="1"/>
        <end position="52"/>
    </location>
</feature>
<evidence type="ECO:0000256" key="3">
    <source>
        <dbReference type="ARBA" id="ARBA00022771"/>
    </source>
</evidence>
<dbReference type="InterPro" id="IPR013087">
    <property type="entry name" value="Znf_C2H2_type"/>
</dbReference>
<evidence type="ECO:0000256" key="5">
    <source>
        <dbReference type="PROSITE-ProRule" id="PRU00042"/>
    </source>
</evidence>
<dbReference type="GO" id="GO:0000978">
    <property type="term" value="F:RNA polymerase II cis-regulatory region sequence-specific DNA binding"/>
    <property type="evidence" value="ECO:0007669"/>
    <property type="project" value="TreeGrafter"/>
</dbReference>
<feature type="domain" description="C2H2-type" evidence="7">
    <location>
        <begin position="110"/>
        <end position="137"/>
    </location>
</feature>
<dbReference type="Proteomes" id="UP000472274">
    <property type="component" value="Unplaced"/>
</dbReference>
<reference evidence="8" key="1">
    <citation type="submission" date="2025-08" db="UniProtKB">
        <authorList>
            <consortium name="Ensembl"/>
        </authorList>
    </citation>
    <scope>IDENTIFICATION</scope>
</reference>
<feature type="domain" description="C2H2-type" evidence="7">
    <location>
        <begin position="52"/>
        <end position="79"/>
    </location>
</feature>
<dbReference type="InterPro" id="IPR036236">
    <property type="entry name" value="Znf_C2H2_sf"/>
</dbReference>
<keyword evidence="2" id="KW-0677">Repeat</keyword>
<organism evidence="8 9">
    <name type="scientific">Terrapene triunguis</name>
    <name type="common">Three-toed box turtle</name>
    <dbReference type="NCBI Taxonomy" id="2587831"/>
    <lineage>
        <taxon>Eukaryota</taxon>
        <taxon>Metazoa</taxon>
        <taxon>Chordata</taxon>
        <taxon>Craniata</taxon>
        <taxon>Vertebrata</taxon>
        <taxon>Euteleostomi</taxon>
        <taxon>Archelosauria</taxon>
        <taxon>Testudinata</taxon>
        <taxon>Testudines</taxon>
        <taxon>Cryptodira</taxon>
        <taxon>Durocryptodira</taxon>
        <taxon>Testudinoidea</taxon>
        <taxon>Emydidae</taxon>
        <taxon>Terrapene</taxon>
    </lineage>
</organism>
<feature type="domain" description="C2H2-type" evidence="7">
    <location>
        <begin position="166"/>
        <end position="193"/>
    </location>
</feature>
<dbReference type="GO" id="GO:0000981">
    <property type="term" value="F:DNA-binding transcription factor activity, RNA polymerase II-specific"/>
    <property type="evidence" value="ECO:0007669"/>
    <property type="project" value="TreeGrafter"/>
</dbReference>
<evidence type="ECO:0000313" key="9">
    <source>
        <dbReference type="Proteomes" id="UP000472274"/>
    </source>
</evidence>
<dbReference type="Pfam" id="PF00096">
    <property type="entry name" value="zf-C2H2"/>
    <property type="match status" value="5"/>
</dbReference>
<dbReference type="InParanoid" id="A0A674K4L3"/>
<accession>A0A674K4L3</accession>
<reference evidence="8" key="2">
    <citation type="submission" date="2025-09" db="UniProtKB">
        <authorList>
            <consortium name="Ensembl"/>
        </authorList>
    </citation>
    <scope>IDENTIFICATION</scope>
</reference>
<protein>
    <recommendedName>
        <fullName evidence="7">C2H2-type domain-containing protein</fullName>
    </recommendedName>
</protein>
<evidence type="ECO:0000256" key="1">
    <source>
        <dbReference type="ARBA" id="ARBA00022723"/>
    </source>
</evidence>
<feature type="domain" description="C2H2-type" evidence="7">
    <location>
        <begin position="194"/>
        <end position="221"/>
    </location>
</feature>
<feature type="region of interest" description="Disordered" evidence="6">
    <location>
        <begin position="257"/>
        <end position="281"/>
    </location>
</feature>
<feature type="domain" description="C2H2-type" evidence="7">
    <location>
        <begin position="80"/>
        <end position="107"/>
    </location>
</feature>
<dbReference type="PANTHER" id="PTHR23226">
    <property type="entry name" value="ZINC FINGER AND SCAN DOMAIN-CONTAINING"/>
    <property type="match status" value="1"/>
</dbReference>
<keyword evidence="1" id="KW-0479">Metal-binding</keyword>
<dbReference type="PROSITE" id="PS50157">
    <property type="entry name" value="ZINC_FINGER_C2H2_2"/>
    <property type="match status" value="6"/>
</dbReference>
<feature type="domain" description="C2H2-type" evidence="7">
    <location>
        <begin position="138"/>
        <end position="165"/>
    </location>
</feature>
<keyword evidence="4" id="KW-0862">Zinc</keyword>
<dbReference type="PROSITE" id="PS00028">
    <property type="entry name" value="ZINC_FINGER_C2H2_1"/>
    <property type="match status" value="6"/>
</dbReference>
<dbReference type="Gene3D" id="3.30.160.60">
    <property type="entry name" value="Classic Zinc Finger"/>
    <property type="match status" value="7"/>
</dbReference>